<evidence type="ECO:0000256" key="1">
    <source>
        <dbReference type="ARBA" id="ARBA00004141"/>
    </source>
</evidence>
<dbReference type="STRING" id="418985.A0A1V9X4W5"/>
<keyword evidence="6" id="KW-1185">Reference proteome</keyword>
<name>A0A1V9X4W5_9ACAR</name>
<comment type="caution">
    <text evidence="5">The sequence shown here is derived from an EMBL/GenBank/DDBJ whole genome shotgun (WGS) entry which is preliminary data.</text>
</comment>
<dbReference type="GO" id="GO:0005230">
    <property type="term" value="F:extracellular ligand-gated monoatomic ion channel activity"/>
    <property type="evidence" value="ECO:0007669"/>
    <property type="project" value="InterPro"/>
</dbReference>
<keyword evidence="2" id="KW-0472">Membrane</keyword>
<dbReference type="PANTHER" id="PTHR18945">
    <property type="entry name" value="NEUROTRANSMITTER GATED ION CHANNEL"/>
    <property type="match status" value="1"/>
</dbReference>
<evidence type="ECO:0000313" key="5">
    <source>
        <dbReference type="EMBL" id="OQR68660.1"/>
    </source>
</evidence>
<evidence type="ECO:0000256" key="2">
    <source>
        <dbReference type="ARBA" id="ARBA00023136"/>
    </source>
</evidence>
<feature type="non-terminal residue" evidence="5">
    <location>
        <position position="1"/>
    </location>
</feature>
<dbReference type="PRINTS" id="PR00252">
    <property type="entry name" value="NRIONCHANNEL"/>
</dbReference>
<comment type="subcellular location">
    <subcellularLocation>
        <location evidence="1">Membrane</location>
        <topology evidence="1">Multi-pass membrane protein</topology>
    </subcellularLocation>
</comment>
<keyword evidence="5" id="KW-0675">Receptor</keyword>
<dbReference type="InParanoid" id="A0A1V9X4W5"/>
<dbReference type="EMBL" id="MNPL01023773">
    <property type="protein sequence ID" value="OQR68660.1"/>
    <property type="molecule type" value="Genomic_DNA"/>
</dbReference>
<dbReference type="Pfam" id="PF02931">
    <property type="entry name" value="Neur_chan_LBD"/>
    <property type="match status" value="1"/>
</dbReference>
<dbReference type="InterPro" id="IPR018000">
    <property type="entry name" value="Neurotransmitter_ion_chnl_CS"/>
</dbReference>
<sequence length="107" mass="12636">DYDAELYLRQSWDDFRFHRGRLPQDHNDSHLDLNDADIIKAVWKPDTYFPNAKQGEFHYVAVPNVLLRIGPNGRVLYVLRLKLRFSCMMDLTSYPLDTQECYIELAS</sequence>
<dbReference type="SUPFAM" id="SSF63712">
    <property type="entry name" value="Nicotinic receptor ligand binding domain-like"/>
    <property type="match status" value="1"/>
</dbReference>
<dbReference type="AlphaFoldDB" id="A0A1V9X4W5"/>
<keyword evidence="3" id="KW-0406">Ion transport</keyword>
<keyword evidence="3" id="KW-0813">Transport</keyword>
<evidence type="ECO:0000256" key="3">
    <source>
        <dbReference type="RuleBase" id="RU000687"/>
    </source>
</evidence>
<comment type="similarity">
    <text evidence="3">Belongs to the ligand-gated ion channel (TC 1.A.9) family.</text>
</comment>
<dbReference type="GO" id="GO:0016020">
    <property type="term" value="C:membrane"/>
    <property type="evidence" value="ECO:0007669"/>
    <property type="project" value="UniProtKB-SubCell"/>
</dbReference>
<feature type="domain" description="Neurotransmitter-gated ion-channel ligand-binding" evidence="4">
    <location>
        <begin position="2"/>
        <end position="107"/>
    </location>
</feature>
<organism evidence="5 6">
    <name type="scientific">Tropilaelaps mercedesae</name>
    <dbReference type="NCBI Taxonomy" id="418985"/>
    <lineage>
        <taxon>Eukaryota</taxon>
        <taxon>Metazoa</taxon>
        <taxon>Ecdysozoa</taxon>
        <taxon>Arthropoda</taxon>
        <taxon>Chelicerata</taxon>
        <taxon>Arachnida</taxon>
        <taxon>Acari</taxon>
        <taxon>Parasitiformes</taxon>
        <taxon>Mesostigmata</taxon>
        <taxon>Gamasina</taxon>
        <taxon>Dermanyssoidea</taxon>
        <taxon>Laelapidae</taxon>
        <taxon>Tropilaelaps</taxon>
    </lineage>
</organism>
<evidence type="ECO:0000259" key="4">
    <source>
        <dbReference type="Pfam" id="PF02931"/>
    </source>
</evidence>
<accession>A0A1V9X4W5</accession>
<dbReference type="InterPro" id="IPR006201">
    <property type="entry name" value="Neur_channel"/>
</dbReference>
<dbReference type="InterPro" id="IPR036734">
    <property type="entry name" value="Neur_chan_lig-bd_sf"/>
</dbReference>
<dbReference type="InterPro" id="IPR006202">
    <property type="entry name" value="Neur_chan_lig-bd"/>
</dbReference>
<feature type="non-terminal residue" evidence="5">
    <location>
        <position position="107"/>
    </location>
</feature>
<gene>
    <name evidence="5" type="ORF">BIW11_12768</name>
</gene>
<evidence type="ECO:0000313" key="6">
    <source>
        <dbReference type="Proteomes" id="UP000192247"/>
    </source>
</evidence>
<proteinExistence type="inferred from homology"/>
<keyword evidence="3" id="KW-0407">Ion channel</keyword>
<dbReference type="Gene3D" id="2.70.170.10">
    <property type="entry name" value="Neurotransmitter-gated ion-channel ligand-binding domain"/>
    <property type="match status" value="1"/>
</dbReference>
<dbReference type="Proteomes" id="UP000192247">
    <property type="component" value="Unassembled WGS sequence"/>
</dbReference>
<reference evidence="5 6" key="1">
    <citation type="journal article" date="2017" name="Gigascience">
        <title>Draft genome of the honey bee ectoparasitic mite, Tropilaelaps mercedesae, is shaped by the parasitic life history.</title>
        <authorList>
            <person name="Dong X."/>
            <person name="Armstrong S.D."/>
            <person name="Xia D."/>
            <person name="Makepeace B.L."/>
            <person name="Darby A.C."/>
            <person name="Kadowaki T."/>
        </authorList>
    </citation>
    <scope>NUCLEOTIDE SEQUENCE [LARGE SCALE GENOMIC DNA]</scope>
    <source>
        <strain evidence="5">Wuxi-XJTLU</strain>
    </source>
</reference>
<dbReference type="GO" id="GO:0004888">
    <property type="term" value="F:transmembrane signaling receptor activity"/>
    <property type="evidence" value="ECO:0007669"/>
    <property type="project" value="InterPro"/>
</dbReference>
<dbReference type="OrthoDB" id="6504163at2759"/>
<dbReference type="PROSITE" id="PS00236">
    <property type="entry name" value="NEUROTR_ION_CHANNEL"/>
    <property type="match status" value="1"/>
</dbReference>
<protein>
    <submittedName>
        <fullName evidence="5">Glycine receptor subunit alpha-3-like</fullName>
    </submittedName>
</protein>